<dbReference type="GO" id="GO:0000981">
    <property type="term" value="F:DNA-binding transcription factor activity, RNA polymerase II-specific"/>
    <property type="evidence" value="ECO:0007669"/>
    <property type="project" value="InterPro"/>
</dbReference>
<dbReference type="OrthoDB" id="39175at2759"/>
<dbReference type="SUPFAM" id="SSF57701">
    <property type="entry name" value="Zn2/Cys6 DNA-binding domain"/>
    <property type="match status" value="1"/>
</dbReference>
<evidence type="ECO:0000256" key="1">
    <source>
        <dbReference type="SAM" id="MobiDB-lite"/>
    </source>
</evidence>
<feature type="region of interest" description="Disordered" evidence="1">
    <location>
        <begin position="1"/>
        <end position="36"/>
    </location>
</feature>
<dbReference type="AlphaFoldDB" id="A0A8H6TQB6"/>
<feature type="region of interest" description="Disordered" evidence="1">
    <location>
        <begin position="109"/>
        <end position="141"/>
    </location>
</feature>
<organism evidence="3 4">
    <name type="scientific">Mycena chlorophos</name>
    <name type="common">Agaric fungus</name>
    <name type="synonym">Agaricus chlorophos</name>
    <dbReference type="NCBI Taxonomy" id="658473"/>
    <lineage>
        <taxon>Eukaryota</taxon>
        <taxon>Fungi</taxon>
        <taxon>Dikarya</taxon>
        <taxon>Basidiomycota</taxon>
        <taxon>Agaricomycotina</taxon>
        <taxon>Agaricomycetes</taxon>
        <taxon>Agaricomycetidae</taxon>
        <taxon>Agaricales</taxon>
        <taxon>Marasmiineae</taxon>
        <taxon>Mycenaceae</taxon>
        <taxon>Mycena</taxon>
    </lineage>
</organism>
<evidence type="ECO:0000313" key="4">
    <source>
        <dbReference type="Proteomes" id="UP000613580"/>
    </source>
</evidence>
<dbReference type="GO" id="GO:0008270">
    <property type="term" value="F:zinc ion binding"/>
    <property type="evidence" value="ECO:0007669"/>
    <property type="project" value="InterPro"/>
</dbReference>
<dbReference type="PROSITE" id="PS50048">
    <property type="entry name" value="ZN2_CY6_FUNGAL_2"/>
    <property type="match status" value="1"/>
</dbReference>
<gene>
    <name evidence="3" type="ORF">HMN09_00205100</name>
</gene>
<dbReference type="Proteomes" id="UP000613580">
    <property type="component" value="Unassembled WGS sequence"/>
</dbReference>
<name>A0A8H6TQB6_MYCCL</name>
<feature type="compositionally biased region" description="Polar residues" evidence="1">
    <location>
        <begin position="168"/>
        <end position="182"/>
    </location>
</feature>
<feature type="compositionally biased region" description="Basic residues" evidence="1">
    <location>
        <begin position="21"/>
        <end position="35"/>
    </location>
</feature>
<proteinExistence type="predicted"/>
<feature type="compositionally biased region" description="Basic and acidic residues" evidence="1">
    <location>
        <begin position="238"/>
        <end position="258"/>
    </location>
</feature>
<dbReference type="Gene3D" id="4.10.240.10">
    <property type="entry name" value="Zn(2)-C6 fungal-type DNA-binding domain"/>
    <property type="match status" value="1"/>
</dbReference>
<dbReference type="InterPro" id="IPR001138">
    <property type="entry name" value="Zn2Cys6_DnaBD"/>
</dbReference>
<dbReference type="SMART" id="SM00066">
    <property type="entry name" value="GAL4"/>
    <property type="match status" value="1"/>
</dbReference>
<dbReference type="EMBL" id="JACAZE010000002">
    <property type="protein sequence ID" value="KAF7321169.1"/>
    <property type="molecule type" value="Genomic_DNA"/>
</dbReference>
<evidence type="ECO:0000313" key="3">
    <source>
        <dbReference type="EMBL" id="KAF7321169.1"/>
    </source>
</evidence>
<feature type="region of interest" description="Disordered" evidence="1">
    <location>
        <begin position="168"/>
        <end position="258"/>
    </location>
</feature>
<sequence>MPDAGKQPGAQAMTYSNGNRRQPRRQAKGMRKRQPKLSSLMRLFHVQNKHRGRGSCCDGGAHKNRARLWTEYDCGFPGRCFRVFFAVPDFRISLPMAHYPLGSGAGYMAESDPTRTHSTHSGQTGSPGMGPQGTGPYFASFRVADPSTTPTRYHRGFPGYATNYSGASGQSPWTGGHPTNFTGAAGEQSAVWPGYPSSAQQPGSATNNEYTSQSYPVSAAPTSASAARPSAPHRRFKRQDPDTQFHDQGHYTPSDKGRPKPLKIACNFCRSRKMRCDGAGDVTVPCAKCKAAGQECVYETATRRGWHSKTKSVYVQAEIEARRNAAAAAGRR</sequence>
<protein>
    <submittedName>
        <fullName evidence="3">Zn(2)-C6 fungal-type domain-containing protein</fullName>
    </submittedName>
</protein>
<comment type="caution">
    <text evidence="3">The sequence shown here is derived from an EMBL/GenBank/DDBJ whole genome shotgun (WGS) entry which is preliminary data.</text>
</comment>
<dbReference type="PROSITE" id="PS00463">
    <property type="entry name" value="ZN2_CY6_FUNGAL_1"/>
    <property type="match status" value="1"/>
</dbReference>
<keyword evidence="4" id="KW-1185">Reference proteome</keyword>
<dbReference type="InterPro" id="IPR036864">
    <property type="entry name" value="Zn2-C6_fun-type_DNA-bd_sf"/>
</dbReference>
<dbReference type="CDD" id="cd00067">
    <property type="entry name" value="GAL4"/>
    <property type="match status" value="1"/>
</dbReference>
<reference evidence="3" key="1">
    <citation type="submission" date="2020-05" db="EMBL/GenBank/DDBJ databases">
        <title>Mycena genomes resolve the evolution of fungal bioluminescence.</title>
        <authorList>
            <person name="Tsai I.J."/>
        </authorList>
    </citation>
    <scope>NUCLEOTIDE SEQUENCE</scope>
    <source>
        <strain evidence="3">110903Hualien_Pintung</strain>
    </source>
</reference>
<dbReference type="Pfam" id="PF00172">
    <property type="entry name" value="Zn_clus"/>
    <property type="match status" value="1"/>
</dbReference>
<evidence type="ECO:0000259" key="2">
    <source>
        <dbReference type="PROSITE" id="PS50048"/>
    </source>
</evidence>
<accession>A0A8H6TQB6</accession>
<feature type="compositionally biased region" description="Low complexity" evidence="1">
    <location>
        <begin position="216"/>
        <end position="230"/>
    </location>
</feature>
<feature type="compositionally biased region" description="Polar residues" evidence="1">
    <location>
        <begin position="197"/>
        <end position="215"/>
    </location>
</feature>
<feature type="domain" description="Zn(2)-C6 fungal-type" evidence="2">
    <location>
        <begin position="265"/>
        <end position="298"/>
    </location>
</feature>